<dbReference type="GO" id="GO:0016020">
    <property type="term" value="C:membrane"/>
    <property type="evidence" value="ECO:0007669"/>
    <property type="project" value="InterPro"/>
</dbReference>
<dbReference type="HOGENOM" id="CLU_069810_0_0_6"/>
<gene>
    <name evidence="3" type="ordered locus">Hneap_1717</name>
</gene>
<dbReference type="InterPro" id="IPR000620">
    <property type="entry name" value="EamA_dom"/>
</dbReference>
<dbReference type="Pfam" id="PF00892">
    <property type="entry name" value="EamA"/>
    <property type="match status" value="1"/>
</dbReference>
<dbReference type="KEGG" id="hna:Hneap_1717"/>
<keyword evidence="4" id="KW-1185">Reference proteome</keyword>
<protein>
    <recommendedName>
        <fullName evidence="2">EamA domain-containing protein</fullName>
    </recommendedName>
</protein>
<dbReference type="SUPFAM" id="SSF103481">
    <property type="entry name" value="Multidrug resistance efflux transporter EmrE"/>
    <property type="match status" value="2"/>
</dbReference>
<organism evidence="3 4">
    <name type="scientific">Halothiobacillus neapolitanus (strain ATCC 23641 / DSM 15147 / CIP 104769 / NCIMB 8539 / c2)</name>
    <name type="common">Thiobacillus neapolitanus</name>
    <dbReference type="NCBI Taxonomy" id="555778"/>
    <lineage>
        <taxon>Bacteria</taxon>
        <taxon>Pseudomonadati</taxon>
        <taxon>Pseudomonadota</taxon>
        <taxon>Gammaproteobacteria</taxon>
        <taxon>Chromatiales</taxon>
        <taxon>Halothiobacillaceae</taxon>
        <taxon>Halothiobacillus</taxon>
    </lineage>
</organism>
<dbReference type="RefSeq" id="WP_012824573.1">
    <property type="nucleotide sequence ID" value="NC_013422.1"/>
</dbReference>
<evidence type="ECO:0000313" key="3">
    <source>
        <dbReference type="EMBL" id="ACX96540.1"/>
    </source>
</evidence>
<evidence type="ECO:0000259" key="2">
    <source>
        <dbReference type="Pfam" id="PF00892"/>
    </source>
</evidence>
<feature type="transmembrane region" description="Helical" evidence="1">
    <location>
        <begin position="287"/>
        <end position="307"/>
    </location>
</feature>
<feature type="domain" description="EamA" evidence="2">
    <location>
        <begin position="161"/>
        <end position="301"/>
    </location>
</feature>
<keyword evidence="1" id="KW-1133">Transmembrane helix</keyword>
<feature type="transmembrane region" description="Helical" evidence="1">
    <location>
        <begin position="259"/>
        <end position="278"/>
    </location>
</feature>
<dbReference type="eggNOG" id="COG0697">
    <property type="taxonomic scope" value="Bacteria"/>
</dbReference>
<dbReference type="AlphaFoldDB" id="D0L1G7"/>
<feature type="transmembrane region" description="Helical" evidence="1">
    <location>
        <begin position="233"/>
        <end position="253"/>
    </location>
</feature>
<dbReference type="Proteomes" id="UP000009102">
    <property type="component" value="Chromosome"/>
</dbReference>
<name>D0L1G7_HALNC</name>
<feature type="transmembrane region" description="Helical" evidence="1">
    <location>
        <begin position="161"/>
        <end position="180"/>
    </location>
</feature>
<feature type="transmembrane region" description="Helical" evidence="1">
    <location>
        <begin position="112"/>
        <end position="141"/>
    </location>
</feature>
<keyword evidence="1" id="KW-0812">Transmembrane</keyword>
<keyword evidence="1" id="KW-0472">Membrane</keyword>
<dbReference type="STRING" id="555778.Hneap_1717"/>
<dbReference type="InterPro" id="IPR037185">
    <property type="entry name" value="EmrE-like"/>
</dbReference>
<sequence length="308" mass="33691">MDIPAWIPITLVAAFFQAWRTALQANLRHELTASGAAFVRYFYALPLDVFMLVLALWWLSGSWPSLSVAFVLYCLAGGVAQIFGTFFLISAFGHRNYLVGTAYAKTEAVQLVLISVLVFGIALPQWAVIGAVTAMIGVLWLALPTEKFTFLGWLKISMQPAALFGLGAGLAFALTALALREASLTLGEQTPVLIKALLVLLVTNSIQVLVQGTYMLKFARRDLRQCMVVWRRALPVGLLSALGSAAWFAGFALTQVALVRGLGQIEVLFTLLFGHFYLKERFTRHEVFALFLVAVGVVMIALADMSIN</sequence>
<feature type="transmembrane region" description="Helical" evidence="1">
    <location>
        <begin position="192"/>
        <end position="212"/>
    </location>
</feature>
<proteinExistence type="predicted"/>
<evidence type="ECO:0000256" key="1">
    <source>
        <dbReference type="SAM" id="Phobius"/>
    </source>
</evidence>
<feature type="transmembrane region" description="Helical" evidence="1">
    <location>
        <begin position="66"/>
        <end position="92"/>
    </location>
</feature>
<evidence type="ECO:0000313" key="4">
    <source>
        <dbReference type="Proteomes" id="UP000009102"/>
    </source>
</evidence>
<reference evidence="3 4" key="1">
    <citation type="submission" date="2009-10" db="EMBL/GenBank/DDBJ databases">
        <title>Complete sequence of Halothiobacillus neapolitanus c2.</title>
        <authorList>
            <consortium name="US DOE Joint Genome Institute"/>
            <person name="Lucas S."/>
            <person name="Copeland A."/>
            <person name="Lapidus A."/>
            <person name="Glavina del Rio T."/>
            <person name="Tice H."/>
            <person name="Bruce D."/>
            <person name="Goodwin L."/>
            <person name="Pitluck S."/>
            <person name="Davenport K."/>
            <person name="Brettin T."/>
            <person name="Detter J.C."/>
            <person name="Han C."/>
            <person name="Tapia R."/>
            <person name="Larimer F."/>
            <person name="Land M."/>
            <person name="Hauser L."/>
            <person name="Kyrpides N."/>
            <person name="Mikhailova N."/>
            <person name="Kerfeld C."/>
            <person name="Cannon G."/>
            <person name="Heinhort S."/>
        </authorList>
    </citation>
    <scope>NUCLEOTIDE SEQUENCE [LARGE SCALE GENOMIC DNA]</scope>
    <source>
        <strain evidence="4">ATCC 23641 / c2</strain>
    </source>
</reference>
<accession>D0L1G7</accession>
<dbReference type="EMBL" id="CP001801">
    <property type="protein sequence ID" value="ACX96540.1"/>
    <property type="molecule type" value="Genomic_DNA"/>
</dbReference>
<feature type="transmembrane region" description="Helical" evidence="1">
    <location>
        <begin position="40"/>
        <end position="59"/>
    </location>
</feature>